<sequence>PLPSGPTPLPILRNLFDLPKERPWFTYAKWGKKFGDIIHVQIFGLHLIILNSSKAVIEMRVDKKSTIYSDRPVFPFVGDLLGCKHSLALLSYGDTFRETRKRFHRIIGTHAAVEEFQWCRVDGSPQVPEACTCRS</sequence>
<keyword evidence="3" id="KW-0349">Heme</keyword>
<dbReference type="PANTHER" id="PTHR46300">
    <property type="entry name" value="P450, PUTATIVE (EUROFUNG)-RELATED-RELATED"/>
    <property type="match status" value="1"/>
</dbReference>
<dbReference type="InterPro" id="IPR036396">
    <property type="entry name" value="Cyt_P450_sf"/>
</dbReference>
<evidence type="ECO:0000256" key="7">
    <source>
        <dbReference type="ARBA" id="ARBA00023033"/>
    </source>
</evidence>
<evidence type="ECO:0000256" key="6">
    <source>
        <dbReference type="ARBA" id="ARBA00023004"/>
    </source>
</evidence>
<protein>
    <recommendedName>
        <fullName evidence="10">Cytochrome P450</fullName>
    </recommendedName>
</protein>
<dbReference type="InParanoid" id="A0A0C2ZIX6"/>
<proteinExistence type="inferred from homology"/>
<evidence type="ECO:0000256" key="5">
    <source>
        <dbReference type="ARBA" id="ARBA00023002"/>
    </source>
</evidence>
<keyword evidence="4" id="KW-0479">Metal-binding</keyword>
<dbReference type="STRING" id="1036808.A0A0C2ZIX6"/>
<dbReference type="GO" id="GO:0020037">
    <property type="term" value="F:heme binding"/>
    <property type="evidence" value="ECO:0007669"/>
    <property type="project" value="InterPro"/>
</dbReference>
<dbReference type="InterPro" id="IPR050364">
    <property type="entry name" value="Cytochrome_P450_fung"/>
</dbReference>
<dbReference type="Proteomes" id="UP000053989">
    <property type="component" value="Unassembled WGS sequence"/>
</dbReference>
<feature type="non-terminal residue" evidence="8">
    <location>
        <position position="1"/>
    </location>
</feature>
<organism evidence="8 9">
    <name type="scientific">Scleroderma citrinum Foug A</name>
    <dbReference type="NCBI Taxonomy" id="1036808"/>
    <lineage>
        <taxon>Eukaryota</taxon>
        <taxon>Fungi</taxon>
        <taxon>Dikarya</taxon>
        <taxon>Basidiomycota</taxon>
        <taxon>Agaricomycotina</taxon>
        <taxon>Agaricomycetes</taxon>
        <taxon>Agaricomycetidae</taxon>
        <taxon>Boletales</taxon>
        <taxon>Sclerodermatineae</taxon>
        <taxon>Sclerodermataceae</taxon>
        <taxon>Scleroderma</taxon>
    </lineage>
</organism>
<evidence type="ECO:0000256" key="3">
    <source>
        <dbReference type="ARBA" id="ARBA00022617"/>
    </source>
</evidence>
<keyword evidence="5" id="KW-0560">Oxidoreductase</keyword>
<evidence type="ECO:0000256" key="4">
    <source>
        <dbReference type="ARBA" id="ARBA00022723"/>
    </source>
</evidence>
<dbReference type="PANTHER" id="PTHR46300:SF7">
    <property type="entry name" value="P450, PUTATIVE (EUROFUNG)-RELATED"/>
    <property type="match status" value="1"/>
</dbReference>
<reference evidence="9" key="2">
    <citation type="submission" date="2015-01" db="EMBL/GenBank/DDBJ databases">
        <title>Evolutionary Origins and Diversification of the Mycorrhizal Mutualists.</title>
        <authorList>
            <consortium name="DOE Joint Genome Institute"/>
            <consortium name="Mycorrhizal Genomics Consortium"/>
            <person name="Kohler A."/>
            <person name="Kuo A."/>
            <person name="Nagy L.G."/>
            <person name="Floudas D."/>
            <person name="Copeland A."/>
            <person name="Barry K.W."/>
            <person name="Cichocki N."/>
            <person name="Veneault-Fourrey C."/>
            <person name="LaButti K."/>
            <person name="Lindquist E.A."/>
            <person name="Lipzen A."/>
            <person name="Lundell T."/>
            <person name="Morin E."/>
            <person name="Murat C."/>
            <person name="Riley R."/>
            <person name="Ohm R."/>
            <person name="Sun H."/>
            <person name="Tunlid A."/>
            <person name="Henrissat B."/>
            <person name="Grigoriev I.V."/>
            <person name="Hibbett D.S."/>
            <person name="Martin F."/>
        </authorList>
    </citation>
    <scope>NUCLEOTIDE SEQUENCE [LARGE SCALE GENOMIC DNA]</scope>
    <source>
        <strain evidence="9">Foug A</strain>
    </source>
</reference>
<accession>A0A0C2ZIX6</accession>
<dbReference type="OrthoDB" id="2685439at2759"/>
<reference evidence="8 9" key="1">
    <citation type="submission" date="2014-04" db="EMBL/GenBank/DDBJ databases">
        <authorList>
            <consortium name="DOE Joint Genome Institute"/>
            <person name="Kuo A."/>
            <person name="Kohler A."/>
            <person name="Nagy L.G."/>
            <person name="Floudas D."/>
            <person name="Copeland A."/>
            <person name="Barry K.W."/>
            <person name="Cichocki N."/>
            <person name="Veneault-Fourrey C."/>
            <person name="LaButti K."/>
            <person name="Lindquist E.A."/>
            <person name="Lipzen A."/>
            <person name="Lundell T."/>
            <person name="Morin E."/>
            <person name="Murat C."/>
            <person name="Sun H."/>
            <person name="Tunlid A."/>
            <person name="Henrissat B."/>
            <person name="Grigoriev I.V."/>
            <person name="Hibbett D.S."/>
            <person name="Martin F."/>
            <person name="Nordberg H.P."/>
            <person name="Cantor M.N."/>
            <person name="Hua S.X."/>
        </authorList>
    </citation>
    <scope>NUCLEOTIDE SEQUENCE [LARGE SCALE GENOMIC DNA]</scope>
    <source>
        <strain evidence="8 9">Foug A</strain>
    </source>
</reference>
<dbReference type="GO" id="GO:0016705">
    <property type="term" value="F:oxidoreductase activity, acting on paired donors, with incorporation or reduction of molecular oxygen"/>
    <property type="evidence" value="ECO:0007669"/>
    <property type="project" value="InterPro"/>
</dbReference>
<name>A0A0C2ZIX6_9AGAM</name>
<dbReference type="AlphaFoldDB" id="A0A0C2ZIX6"/>
<dbReference type="Gene3D" id="1.10.630.10">
    <property type="entry name" value="Cytochrome P450"/>
    <property type="match status" value="1"/>
</dbReference>
<dbReference type="GO" id="GO:0005506">
    <property type="term" value="F:iron ion binding"/>
    <property type="evidence" value="ECO:0007669"/>
    <property type="project" value="InterPro"/>
</dbReference>
<dbReference type="GO" id="GO:0004497">
    <property type="term" value="F:monooxygenase activity"/>
    <property type="evidence" value="ECO:0007669"/>
    <property type="project" value="UniProtKB-KW"/>
</dbReference>
<dbReference type="Pfam" id="PF00067">
    <property type="entry name" value="p450"/>
    <property type="match status" value="1"/>
</dbReference>
<dbReference type="InterPro" id="IPR001128">
    <property type="entry name" value="Cyt_P450"/>
</dbReference>
<evidence type="ECO:0000313" key="8">
    <source>
        <dbReference type="EMBL" id="KIM61563.1"/>
    </source>
</evidence>
<evidence type="ECO:0000256" key="1">
    <source>
        <dbReference type="ARBA" id="ARBA00001971"/>
    </source>
</evidence>
<evidence type="ECO:0000256" key="2">
    <source>
        <dbReference type="ARBA" id="ARBA00010617"/>
    </source>
</evidence>
<comment type="similarity">
    <text evidence="2">Belongs to the cytochrome P450 family.</text>
</comment>
<evidence type="ECO:0008006" key="10">
    <source>
        <dbReference type="Google" id="ProtNLM"/>
    </source>
</evidence>
<gene>
    <name evidence="8" type="ORF">SCLCIDRAFT_121959</name>
</gene>
<keyword evidence="6" id="KW-0408">Iron</keyword>
<dbReference type="EMBL" id="KN822051">
    <property type="protein sequence ID" value="KIM61563.1"/>
    <property type="molecule type" value="Genomic_DNA"/>
</dbReference>
<dbReference type="SUPFAM" id="SSF48264">
    <property type="entry name" value="Cytochrome P450"/>
    <property type="match status" value="1"/>
</dbReference>
<dbReference type="HOGENOM" id="CLU_001570_2_2_1"/>
<comment type="cofactor">
    <cofactor evidence="1">
        <name>heme</name>
        <dbReference type="ChEBI" id="CHEBI:30413"/>
    </cofactor>
</comment>
<evidence type="ECO:0000313" key="9">
    <source>
        <dbReference type="Proteomes" id="UP000053989"/>
    </source>
</evidence>
<keyword evidence="7" id="KW-0503">Monooxygenase</keyword>
<keyword evidence="9" id="KW-1185">Reference proteome</keyword>